<feature type="active site" description="Tele-phosphohistidine intermediate" evidence="1">
    <location>
        <position position="62"/>
    </location>
</feature>
<dbReference type="PANTHER" id="PTHR48100:SF62">
    <property type="entry name" value="GLUCOSYL-3-PHOSPHOGLYCERATE PHOSPHATASE"/>
    <property type="match status" value="1"/>
</dbReference>
<evidence type="ECO:0000256" key="3">
    <source>
        <dbReference type="SAM" id="MobiDB-lite"/>
    </source>
</evidence>
<dbReference type="AlphaFoldDB" id="A0A7W9UN30"/>
<protein>
    <submittedName>
        <fullName evidence="4">Putative phosphoglycerate mutase</fullName>
        <ecNumber evidence="4">5.4.2.12</ecNumber>
    </submittedName>
</protein>
<keyword evidence="4" id="KW-0413">Isomerase</keyword>
<dbReference type="GO" id="GO:0004619">
    <property type="term" value="F:phosphoglycerate mutase activity"/>
    <property type="evidence" value="ECO:0007669"/>
    <property type="project" value="UniProtKB-EC"/>
</dbReference>
<dbReference type="Gene3D" id="3.40.50.1240">
    <property type="entry name" value="Phosphoglycerate mutase-like"/>
    <property type="match status" value="1"/>
</dbReference>
<proteinExistence type="predicted"/>
<accession>A0A7W9UN30</accession>
<gene>
    <name evidence="4" type="ORF">FHS34_000248</name>
</gene>
<feature type="region of interest" description="Disordered" evidence="3">
    <location>
        <begin position="1"/>
        <end position="89"/>
    </location>
</feature>
<evidence type="ECO:0000313" key="4">
    <source>
        <dbReference type="EMBL" id="MBB5924813.1"/>
    </source>
</evidence>
<dbReference type="EMBL" id="JACHJK010000001">
    <property type="protein sequence ID" value="MBB5924813.1"/>
    <property type="molecule type" value="Genomic_DNA"/>
</dbReference>
<dbReference type="InterPro" id="IPR050275">
    <property type="entry name" value="PGM_Phosphatase"/>
</dbReference>
<dbReference type="SUPFAM" id="SSF53254">
    <property type="entry name" value="Phosphoglycerate mutase-like"/>
    <property type="match status" value="1"/>
</dbReference>
<dbReference type="GO" id="GO:0016791">
    <property type="term" value="F:phosphatase activity"/>
    <property type="evidence" value="ECO:0007669"/>
    <property type="project" value="TreeGrafter"/>
</dbReference>
<evidence type="ECO:0000313" key="5">
    <source>
        <dbReference type="Proteomes" id="UP000585836"/>
    </source>
</evidence>
<dbReference type="EC" id="5.4.2.12" evidence="4"/>
<evidence type="ECO:0000256" key="2">
    <source>
        <dbReference type="PIRSR" id="PIRSR613078-2"/>
    </source>
</evidence>
<evidence type="ECO:0000256" key="1">
    <source>
        <dbReference type="PIRSR" id="PIRSR613078-1"/>
    </source>
</evidence>
<dbReference type="Proteomes" id="UP000585836">
    <property type="component" value="Unassembled WGS sequence"/>
</dbReference>
<dbReference type="SMART" id="SM00855">
    <property type="entry name" value="PGAM"/>
    <property type="match status" value="1"/>
</dbReference>
<dbReference type="GO" id="GO:0005737">
    <property type="term" value="C:cytoplasm"/>
    <property type="evidence" value="ECO:0007669"/>
    <property type="project" value="TreeGrafter"/>
</dbReference>
<feature type="binding site" evidence="2">
    <location>
        <position position="114"/>
    </location>
    <ligand>
        <name>substrate</name>
    </ligand>
</feature>
<dbReference type="InterPro" id="IPR029033">
    <property type="entry name" value="His_PPase_superfam"/>
</dbReference>
<dbReference type="Pfam" id="PF00300">
    <property type="entry name" value="His_Phos_1"/>
    <property type="match status" value="1"/>
</dbReference>
<feature type="compositionally biased region" description="Low complexity" evidence="3">
    <location>
        <begin position="28"/>
        <end position="47"/>
    </location>
</feature>
<dbReference type="PANTHER" id="PTHR48100">
    <property type="entry name" value="BROAD-SPECIFICITY PHOSPHATASE YOR283W-RELATED"/>
    <property type="match status" value="1"/>
</dbReference>
<sequence>MDVATEVGPAGGRREPSGSTARFDTGAEDGPAAAAAPAKAAPAASGRPAGGGPATTLLLLRHGETPLTPHRRLSGSGGPDPALSETGHRQAAAAAAALAARGGVRAVVTSPLRRCQETARTVAARLGLDVAVEDGLREADFGAWEGLTFAEARERHPDDFAAWLRSPAAAPSGGGETFESVARRVAVTRDALLARHAGRTVLVVSHVGPLRTLVRLALGAPPESLFRMELAAASLSAVVYRSDGAASVHLLNDTGHLR</sequence>
<comment type="caution">
    <text evidence="4">The sequence shown here is derived from an EMBL/GenBank/DDBJ whole genome shotgun (WGS) entry which is preliminary data.</text>
</comment>
<organism evidence="4 5">
    <name type="scientific">Streptomyces echinatus</name>
    <dbReference type="NCBI Taxonomy" id="67293"/>
    <lineage>
        <taxon>Bacteria</taxon>
        <taxon>Bacillati</taxon>
        <taxon>Actinomycetota</taxon>
        <taxon>Actinomycetes</taxon>
        <taxon>Kitasatosporales</taxon>
        <taxon>Streptomycetaceae</taxon>
        <taxon>Streptomyces</taxon>
    </lineage>
</organism>
<dbReference type="InterPro" id="IPR013078">
    <property type="entry name" value="His_Pase_superF_clade-1"/>
</dbReference>
<keyword evidence="5" id="KW-1185">Reference proteome</keyword>
<feature type="active site" description="Proton donor/acceptor" evidence="1">
    <location>
        <position position="138"/>
    </location>
</feature>
<dbReference type="CDD" id="cd07067">
    <property type="entry name" value="HP_PGM_like"/>
    <property type="match status" value="1"/>
</dbReference>
<name>A0A7W9UN30_9ACTN</name>
<reference evidence="4 5" key="1">
    <citation type="submission" date="2020-08" db="EMBL/GenBank/DDBJ databases">
        <title>Genomic Encyclopedia of Type Strains, Phase III (KMG-III): the genomes of soil and plant-associated and newly described type strains.</title>
        <authorList>
            <person name="Whitman W."/>
        </authorList>
    </citation>
    <scope>NUCLEOTIDE SEQUENCE [LARGE SCALE GENOMIC DNA]</scope>
    <source>
        <strain evidence="4 5">CECT 3313</strain>
    </source>
</reference>